<feature type="region of interest" description="Disordered" evidence="1">
    <location>
        <begin position="1"/>
        <end position="56"/>
    </location>
</feature>
<evidence type="ECO:0000313" key="3">
    <source>
        <dbReference type="Proteomes" id="UP000316726"/>
    </source>
</evidence>
<dbReference type="AlphaFoldDB" id="A0A5B8MIL4"/>
<reference evidence="2 3" key="1">
    <citation type="submission" date="2018-07" db="EMBL/GenBank/DDBJ databases">
        <title>The complete nuclear genome of the prasinophyte Chloropicon primus (CCMP1205).</title>
        <authorList>
            <person name="Pombert J.-F."/>
            <person name="Otis C."/>
            <person name="Turmel M."/>
            <person name="Lemieux C."/>
        </authorList>
    </citation>
    <scope>NUCLEOTIDE SEQUENCE [LARGE SCALE GENOMIC DNA]</scope>
    <source>
        <strain evidence="2 3">CCMP1205</strain>
    </source>
</reference>
<feature type="region of interest" description="Disordered" evidence="1">
    <location>
        <begin position="484"/>
        <end position="507"/>
    </location>
</feature>
<name>A0A5B8MIL4_9CHLO</name>
<evidence type="ECO:0000256" key="1">
    <source>
        <dbReference type="SAM" id="MobiDB-lite"/>
    </source>
</evidence>
<feature type="compositionally biased region" description="Basic and acidic residues" evidence="1">
    <location>
        <begin position="496"/>
        <end position="507"/>
    </location>
</feature>
<proteinExistence type="predicted"/>
<feature type="compositionally biased region" description="Gly residues" evidence="1">
    <location>
        <begin position="39"/>
        <end position="48"/>
    </location>
</feature>
<sequence>MWRVGRRSVLGPRSLPSTRQGALEALETLARRREAAEQGDGGGGGPGSRGRPPSPLEKWREEFLASVEKKDDGAALSRSLDMLRRPGTQNWSNSMQFAATAFACKHFSHQKRFQVAREIITELLHTSGEAEEGLAHGGRKACARALGSLIQGLARDGRFVETLEVAHSLVLQATEGSAPSRQIISDRILQAMIIALKNLGDGDLLVNMWQALVRGNGDHLGGRDAWIPSKGTYGLFLSACLQVDGEAARRSHRGGLDSSLFSAGTYTQMALEIGASLGYTMSGHLATMLLDHCKTPTEVTRVMNMHSSSSMSGKLAVNDEELLREGGTAPNFLSLYKDRGFPFMLKALQYVEAVPMNSTLLTSLVKALFRSGCSGEGFAVLRKAYSGKTEDLASGQHFNALVHYSTTLNSYWPMQRALEMTAEHWHAPSKRAIYSVLRAVTKGEPKTDDPDIRSSVYNLLDPSNLQPGGYFLLDSLSYFAGDDLPSSDQRTSGAAERIDSPPEDSGREFFSNSQHIKQMLIWQVWERYLLPSANEKAVRQLVHCLHKVNANDVVILRYMMRILSGAKDKTALASEMVRSFLHEKVGRKDLVLDLVFELAQAGFRLDDKSLAQAALALDSRERVKRPYAVQNLLRMAVKSGSLGEAFEENLILAVTQAVEGSSSSGFGQDGMMKKSTEKLLKDLELWDTYCDLVQAKTPERQVLERTCENALRRLRASRKTTLVDVLLDAVAKT</sequence>
<keyword evidence="3" id="KW-1185">Reference proteome</keyword>
<dbReference type="Proteomes" id="UP000316726">
    <property type="component" value="Chromosome 4"/>
</dbReference>
<dbReference type="EMBL" id="CP031037">
    <property type="protein sequence ID" value="QDZ20478.1"/>
    <property type="molecule type" value="Genomic_DNA"/>
</dbReference>
<gene>
    <name evidence="2" type="ORF">A3770_04p29960</name>
</gene>
<protein>
    <submittedName>
        <fullName evidence="2">Uncharacterized protein</fullName>
    </submittedName>
</protein>
<accession>A0A5B8MIL4</accession>
<evidence type="ECO:0000313" key="2">
    <source>
        <dbReference type="EMBL" id="QDZ20478.1"/>
    </source>
</evidence>
<organism evidence="2 3">
    <name type="scientific">Chloropicon primus</name>
    <dbReference type="NCBI Taxonomy" id="1764295"/>
    <lineage>
        <taxon>Eukaryota</taxon>
        <taxon>Viridiplantae</taxon>
        <taxon>Chlorophyta</taxon>
        <taxon>Chloropicophyceae</taxon>
        <taxon>Chloropicales</taxon>
        <taxon>Chloropicaceae</taxon>
        <taxon>Chloropicon</taxon>
    </lineage>
</organism>